<dbReference type="PANTHER" id="PTHR30006">
    <property type="entry name" value="THIAMINE-BINDING PERIPLASMIC PROTEIN-RELATED"/>
    <property type="match status" value="1"/>
</dbReference>
<dbReference type="RefSeq" id="WP_160785935.1">
    <property type="nucleotide sequence ID" value="NZ_CP086610.1"/>
</dbReference>
<dbReference type="GO" id="GO:0030288">
    <property type="term" value="C:outer membrane-bounded periplasmic space"/>
    <property type="evidence" value="ECO:0007669"/>
    <property type="project" value="TreeGrafter"/>
</dbReference>
<proteinExistence type="predicted"/>
<organism evidence="3 4">
    <name type="scientific">Shinella zoogloeoides</name>
    <name type="common">Crabtreella saccharophila</name>
    <dbReference type="NCBI Taxonomy" id="352475"/>
    <lineage>
        <taxon>Bacteria</taxon>
        <taxon>Pseudomonadati</taxon>
        <taxon>Pseudomonadota</taxon>
        <taxon>Alphaproteobacteria</taxon>
        <taxon>Hyphomicrobiales</taxon>
        <taxon>Rhizobiaceae</taxon>
        <taxon>Shinella</taxon>
    </lineage>
</organism>
<protein>
    <submittedName>
        <fullName evidence="3">Extracellular solute-binding protein</fullName>
    </submittedName>
</protein>
<reference evidence="3 4" key="1">
    <citation type="submission" date="2019-12" db="EMBL/GenBank/DDBJ databases">
        <title>Shinella granuli gen. nov., sp. nov., and proposal of the reclassification of Zoogloea ramigera ATCC 19623 as Shinella zoogloeoides sp. nov.</title>
        <authorList>
            <person name="Gao J."/>
        </authorList>
    </citation>
    <scope>NUCLEOTIDE SEQUENCE [LARGE SCALE GENOMIC DNA]</scope>
    <source>
        <strain evidence="3 4">DSM 287</strain>
    </source>
</reference>
<dbReference type="Proteomes" id="UP000440304">
    <property type="component" value="Unassembled WGS sequence"/>
</dbReference>
<feature type="chain" id="PRO_5026790896" evidence="2">
    <location>
        <begin position="30"/>
        <end position="344"/>
    </location>
</feature>
<dbReference type="GO" id="GO:0015888">
    <property type="term" value="P:thiamine transport"/>
    <property type="evidence" value="ECO:0007669"/>
    <property type="project" value="TreeGrafter"/>
</dbReference>
<name>A0A6N8TB62_SHIZO</name>
<dbReference type="PANTHER" id="PTHR30006:SF2">
    <property type="entry name" value="ABC TRANSPORTER SUBSTRATE-BINDING PROTEIN"/>
    <property type="match status" value="1"/>
</dbReference>
<dbReference type="GO" id="GO:0030975">
    <property type="term" value="F:thiamine binding"/>
    <property type="evidence" value="ECO:0007669"/>
    <property type="project" value="TreeGrafter"/>
</dbReference>
<dbReference type="InterPro" id="IPR026045">
    <property type="entry name" value="Ferric-bd"/>
</dbReference>
<comment type="caution">
    <text evidence="3">The sequence shown here is derived from an EMBL/GenBank/DDBJ whole genome shotgun (WGS) entry which is preliminary data.</text>
</comment>
<keyword evidence="1 2" id="KW-0732">Signal</keyword>
<dbReference type="Gene3D" id="3.40.190.10">
    <property type="entry name" value="Periplasmic binding protein-like II"/>
    <property type="match status" value="2"/>
</dbReference>
<dbReference type="SUPFAM" id="SSF53850">
    <property type="entry name" value="Periplasmic binding protein-like II"/>
    <property type="match status" value="1"/>
</dbReference>
<dbReference type="CDD" id="cd13544">
    <property type="entry name" value="PBP2_Fbp_like_1"/>
    <property type="match status" value="1"/>
</dbReference>
<evidence type="ECO:0000256" key="1">
    <source>
        <dbReference type="ARBA" id="ARBA00022729"/>
    </source>
</evidence>
<dbReference type="PIRSF" id="PIRSF002825">
    <property type="entry name" value="CfbpA"/>
    <property type="match status" value="1"/>
</dbReference>
<dbReference type="OrthoDB" id="9766989at2"/>
<evidence type="ECO:0000313" key="4">
    <source>
        <dbReference type="Proteomes" id="UP000440304"/>
    </source>
</evidence>
<evidence type="ECO:0000256" key="2">
    <source>
        <dbReference type="SAM" id="SignalP"/>
    </source>
</evidence>
<feature type="signal peptide" evidence="2">
    <location>
        <begin position="1"/>
        <end position="29"/>
    </location>
</feature>
<dbReference type="Pfam" id="PF13343">
    <property type="entry name" value="SBP_bac_6"/>
    <property type="match status" value="1"/>
</dbReference>
<dbReference type="EMBL" id="WUML01000006">
    <property type="protein sequence ID" value="MXO00533.1"/>
    <property type="molecule type" value="Genomic_DNA"/>
</dbReference>
<gene>
    <name evidence="3" type="ORF">GR156_09485</name>
</gene>
<dbReference type="GO" id="GO:0030976">
    <property type="term" value="F:thiamine pyrophosphate binding"/>
    <property type="evidence" value="ECO:0007669"/>
    <property type="project" value="TreeGrafter"/>
</dbReference>
<sequence length="344" mass="36846">MTIAKRNSITFRHLTSALALMLAAGAAQAEPLTVYSALDEDQVVELMDAFKAEHPDIEVDMIVSTGGTIISRLIAEKANPRADILFGAPVSGLLVLDKEGVIEPYKPAEFDKIKPALKDTAHDVPLWTGLDAWASAVCYNTVEGPAGGAAEPASWKDLIKPEYKGKIVMANPNASGTGFLTVAGWLTLFGEKDGWDYMDKLHENISQYVSSGGAPCRMAASGEAVVGISYAFPGVKAKNEGAPVNIILPTEGLGSEIEATALIKGGKNPEAAKILADFAASQKSGEINSKYYVVVAREGIKPEIENYPEGEEAKMLNLDFNMLAEKKAGILEEWQRRYGAKTVE</sequence>
<dbReference type="AlphaFoldDB" id="A0A6N8TB62"/>
<accession>A0A6N8TB62</accession>
<evidence type="ECO:0000313" key="3">
    <source>
        <dbReference type="EMBL" id="MXO00533.1"/>
    </source>
</evidence>